<dbReference type="FunFam" id="1.10.220.150:FF:000009">
    <property type="entry name" value="stromal membrane-associated protein 1 isoform X1"/>
    <property type="match status" value="1"/>
</dbReference>
<name>A0A814CLP6_9BILA</name>
<keyword evidence="2" id="KW-0479">Metal-binding</keyword>
<dbReference type="InterPro" id="IPR038508">
    <property type="entry name" value="ArfGAP_dom_sf"/>
</dbReference>
<evidence type="ECO:0000256" key="5">
    <source>
        <dbReference type="PROSITE-ProRule" id="PRU00288"/>
    </source>
</evidence>
<evidence type="ECO:0000313" key="9">
    <source>
        <dbReference type="Proteomes" id="UP000663879"/>
    </source>
</evidence>
<evidence type="ECO:0000256" key="6">
    <source>
        <dbReference type="SAM" id="MobiDB-lite"/>
    </source>
</evidence>
<dbReference type="Gene3D" id="1.10.220.150">
    <property type="entry name" value="Arf GTPase activating protein"/>
    <property type="match status" value="1"/>
</dbReference>
<dbReference type="InterPro" id="IPR044732">
    <property type="entry name" value="ArfGAP_SMAP1-like"/>
</dbReference>
<evidence type="ECO:0000259" key="7">
    <source>
        <dbReference type="PROSITE" id="PS50115"/>
    </source>
</evidence>
<evidence type="ECO:0000256" key="4">
    <source>
        <dbReference type="ARBA" id="ARBA00022833"/>
    </source>
</evidence>
<keyword evidence="1" id="KW-0343">GTPase activation</keyword>
<feature type="region of interest" description="Disordered" evidence="6">
    <location>
        <begin position="292"/>
        <end position="337"/>
    </location>
</feature>
<dbReference type="PANTHER" id="PTHR45705:SF1">
    <property type="entry name" value="FI20236P1"/>
    <property type="match status" value="1"/>
</dbReference>
<dbReference type="SUPFAM" id="SSF57863">
    <property type="entry name" value="ArfGap/RecO-like zinc finger"/>
    <property type="match status" value="1"/>
</dbReference>
<dbReference type="PANTHER" id="PTHR45705">
    <property type="entry name" value="FI20236P1"/>
    <property type="match status" value="1"/>
</dbReference>
<sequence>MSSSKDKLQKQQEKFQAILSSLLREEDNKYCADCDSKGPRWASWNLGVFLCIRCAGIHRNLGVHISRVKSVNLDQWTPEQIASMQSMGNSRAKAIYESSLPDNYRRSTTDSAMEQFIRGKYEARKWIDKNWSPTPVTVPPELLEIDSEKKRTSDKPKIEIKMKTEPNSKPVSNGTKKAVETVAETVKKQEPKLEDVLFDFGSSDSNPPPSTTNLQIVNNSTNEMEDLFANINMNQNDFVFSNQTNEPIQPSINNNSNQSDMNLIGELMTTPMQTSNNSKIDKNSILALYGSKSTTPQMTPSNSLQQLKPQTFSNPNFQQNSSFPIGNQAQSNKSSVGQSSFNDLFSFDAFAKPTTTTTQSTVPNTLPNIGNTLSTDLWHM</sequence>
<evidence type="ECO:0000313" key="8">
    <source>
        <dbReference type="EMBL" id="CAF0943041.1"/>
    </source>
</evidence>
<keyword evidence="9" id="KW-1185">Reference proteome</keyword>
<organism evidence="8 9">
    <name type="scientific">Brachionus calyciflorus</name>
    <dbReference type="NCBI Taxonomy" id="104777"/>
    <lineage>
        <taxon>Eukaryota</taxon>
        <taxon>Metazoa</taxon>
        <taxon>Spiralia</taxon>
        <taxon>Gnathifera</taxon>
        <taxon>Rotifera</taxon>
        <taxon>Eurotatoria</taxon>
        <taxon>Monogononta</taxon>
        <taxon>Pseudotrocha</taxon>
        <taxon>Ploima</taxon>
        <taxon>Brachionidae</taxon>
        <taxon>Brachionus</taxon>
    </lineage>
</organism>
<evidence type="ECO:0000256" key="2">
    <source>
        <dbReference type="ARBA" id="ARBA00022723"/>
    </source>
</evidence>
<keyword evidence="4" id="KW-0862">Zinc</keyword>
<gene>
    <name evidence="8" type="ORF">OXX778_LOCUS13528</name>
</gene>
<proteinExistence type="predicted"/>
<protein>
    <recommendedName>
        <fullName evidence="7">Arf-GAP domain-containing protein</fullName>
    </recommendedName>
</protein>
<dbReference type="PRINTS" id="PR00405">
    <property type="entry name" value="REVINTRACTNG"/>
</dbReference>
<dbReference type="CDD" id="cd08839">
    <property type="entry name" value="ArfGap_SMAP"/>
    <property type="match status" value="1"/>
</dbReference>
<dbReference type="Pfam" id="PF01412">
    <property type="entry name" value="ArfGap"/>
    <property type="match status" value="1"/>
</dbReference>
<dbReference type="InterPro" id="IPR001164">
    <property type="entry name" value="ArfGAP_dom"/>
</dbReference>
<dbReference type="InterPro" id="IPR037278">
    <property type="entry name" value="ARFGAP/RecO"/>
</dbReference>
<dbReference type="EMBL" id="CAJNOC010002617">
    <property type="protein sequence ID" value="CAF0943041.1"/>
    <property type="molecule type" value="Genomic_DNA"/>
</dbReference>
<dbReference type="Proteomes" id="UP000663879">
    <property type="component" value="Unassembled WGS sequence"/>
</dbReference>
<dbReference type="InterPro" id="IPR051718">
    <property type="entry name" value="ARF_GTPase-activating"/>
</dbReference>
<reference evidence="8" key="1">
    <citation type="submission" date="2021-02" db="EMBL/GenBank/DDBJ databases">
        <authorList>
            <person name="Nowell W R."/>
        </authorList>
    </citation>
    <scope>NUCLEOTIDE SEQUENCE</scope>
    <source>
        <strain evidence="8">Ploen Becks lab</strain>
    </source>
</reference>
<comment type="caution">
    <text evidence="8">The sequence shown here is derived from an EMBL/GenBank/DDBJ whole genome shotgun (WGS) entry which is preliminary data.</text>
</comment>
<dbReference type="GO" id="GO:0008270">
    <property type="term" value="F:zinc ion binding"/>
    <property type="evidence" value="ECO:0007669"/>
    <property type="project" value="UniProtKB-KW"/>
</dbReference>
<dbReference type="GO" id="GO:0005737">
    <property type="term" value="C:cytoplasm"/>
    <property type="evidence" value="ECO:0007669"/>
    <property type="project" value="TreeGrafter"/>
</dbReference>
<dbReference type="AlphaFoldDB" id="A0A814CLP6"/>
<feature type="domain" description="Arf-GAP" evidence="7">
    <location>
        <begin position="16"/>
        <end position="134"/>
    </location>
</feature>
<evidence type="ECO:0000256" key="3">
    <source>
        <dbReference type="ARBA" id="ARBA00022771"/>
    </source>
</evidence>
<dbReference type="OrthoDB" id="73919at2759"/>
<evidence type="ECO:0000256" key="1">
    <source>
        <dbReference type="ARBA" id="ARBA00022468"/>
    </source>
</evidence>
<dbReference type="SMART" id="SM00105">
    <property type="entry name" value="ArfGap"/>
    <property type="match status" value="1"/>
</dbReference>
<keyword evidence="3 5" id="KW-0863">Zinc-finger</keyword>
<dbReference type="PROSITE" id="PS50115">
    <property type="entry name" value="ARFGAP"/>
    <property type="match status" value="1"/>
</dbReference>
<dbReference type="GO" id="GO:0005096">
    <property type="term" value="F:GTPase activator activity"/>
    <property type="evidence" value="ECO:0007669"/>
    <property type="project" value="UniProtKB-KW"/>
</dbReference>
<accession>A0A814CLP6</accession>